<accession>A0A0F9FRB3</accession>
<proteinExistence type="predicted"/>
<sequence length="65" mass="7521">MIDEHRKILKEIRRDLVTLLGNFYGSIKFNLNSTTEKDPKIQQSICNVETEVEGVSIEESVRVKK</sequence>
<organism evidence="1">
    <name type="scientific">marine sediment metagenome</name>
    <dbReference type="NCBI Taxonomy" id="412755"/>
    <lineage>
        <taxon>unclassified sequences</taxon>
        <taxon>metagenomes</taxon>
        <taxon>ecological metagenomes</taxon>
    </lineage>
</organism>
<dbReference type="AlphaFoldDB" id="A0A0F9FRB3"/>
<gene>
    <name evidence="1" type="ORF">LCGC14_1918280</name>
</gene>
<protein>
    <submittedName>
        <fullName evidence="1">Uncharacterized protein</fullName>
    </submittedName>
</protein>
<evidence type="ECO:0000313" key="1">
    <source>
        <dbReference type="EMBL" id="KKL89079.1"/>
    </source>
</evidence>
<name>A0A0F9FRB3_9ZZZZ</name>
<reference evidence="1" key="1">
    <citation type="journal article" date="2015" name="Nature">
        <title>Complex archaea that bridge the gap between prokaryotes and eukaryotes.</title>
        <authorList>
            <person name="Spang A."/>
            <person name="Saw J.H."/>
            <person name="Jorgensen S.L."/>
            <person name="Zaremba-Niedzwiedzka K."/>
            <person name="Martijn J."/>
            <person name="Lind A.E."/>
            <person name="van Eijk R."/>
            <person name="Schleper C."/>
            <person name="Guy L."/>
            <person name="Ettema T.J."/>
        </authorList>
    </citation>
    <scope>NUCLEOTIDE SEQUENCE</scope>
</reference>
<dbReference type="EMBL" id="LAZR01020387">
    <property type="protein sequence ID" value="KKL89079.1"/>
    <property type="molecule type" value="Genomic_DNA"/>
</dbReference>
<comment type="caution">
    <text evidence="1">The sequence shown here is derived from an EMBL/GenBank/DDBJ whole genome shotgun (WGS) entry which is preliminary data.</text>
</comment>